<keyword evidence="2" id="KW-0067">ATP-binding</keyword>
<keyword evidence="6" id="KW-1185">Reference proteome</keyword>
<gene>
    <name evidence="5" type="ORF">PHACADRAFT_119775</name>
</gene>
<dbReference type="GO" id="GO:0034040">
    <property type="term" value="F:ATPase-coupled lipid transmembrane transporter activity"/>
    <property type="evidence" value="ECO:0007669"/>
    <property type="project" value="TreeGrafter"/>
</dbReference>
<accession>K5WWU5</accession>
<evidence type="ECO:0000256" key="1">
    <source>
        <dbReference type="ARBA" id="ARBA00022741"/>
    </source>
</evidence>
<dbReference type="HOGENOM" id="CLU_000604_63_1_1"/>
<dbReference type="InterPro" id="IPR027417">
    <property type="entry name" value="P-loop_NTPase"/>
</dbReference>
<proteinExistence type="inferred from homology"/>
<sequence>MRALYTIATDSNYKKDLVGGAFGRHLVDEYKLARENFGDISDEIPYHLMPSHSTLVSKVLTESINNLPILFVGASALLRPRHTSLACLTMIEQVSFSLRHSVARLSYVTANVYRSLESIRGIYKKIDAHAEKLKADEHKIRYPVVERKDQRGMEINFKNVSFHYPHGDDGKCALRNVSFQIKPGSLVVIVGANGSGKTSIANLLSGFYPPTSGEILIDGINAQDYRPLDRHEAVAILSQDYNILPLTISENIALGDPYDIADEYRVQEAARLGGAADFVRRLPKTWSTVLHPVPSVSPLGYIEDGPLKEVMNELDKFTDISGGEKQRLAASRAFMRLMSPKIKLMVVDEPTSAMDPLGEYELFEKLRSLQAGRTLVCVTHRFGHLTKYADLILCVDNGYVAESGTHDDLLRSDGLYAKLYNVQAEGFAPNAQQT</sequence>
<dbReference type="InterPro" id="IPR039421">
    <property type="entry name" value="Type_1_exporter"/>
</dbReference>
<dbReference type="Pfam" id="PF00005">
    <property type="entry name" value="ABC_tran"/>
    <property type="match status" value="1"/>
</dbReference>
<keyword evidence="1" id="KW-0547">Nucleotide-binding</keyword>
<reference evidence="5 6" key="1">
    <citation type="journal article" date="2012" name="BMC Genomics">
        <title>Comparative genomics of the white-rot fungi, Phanerochaete carnosa and P. chrysosporium, to elucidate the genetic basis of the distinct wood types they colonize.</title>
        <authorList>
            <person name="Suzuki H."/>
            <person name="MacDonald J."/>
            <person name="Syed K."/>
            <person name="Salamov A."/>
            <person name="Hori C."/>
            <person name="Aerts A."/>
            <person name="Henrissat B."/>
            <person name="Wiebenga A."/>
            <person name="vanKuyk P.A."/>
            <person name="Barry K."/>
            <person name="Lindquist E."/>
            <person name="LaButti K."/>
            <person name="Lapidus A."/>
            <person name="Lucas S."/>
            <person name="Coutinho P."/>
            <person name="Gong Y."/>
            <person name="Samejima M."/>
            <person name="Mahadevan R."/>
            <person name="Abou-Zaid M."/>
            <person name="de Vries R.P."/>
            <person name="Igarashi K."/>
            <person name="Yadav J.S."/>
            <person name="Grigoriev I.V."/>
            <person name="Master E.R."/>
        </authorList>
    </citation>
    <scope>NUCLEOTIDE SEQUENCE [LARGE SCALE GENOMIC DNA]</scope>
    <source>
        <strain evidence="5 6">HHB-10118-sp</strain>
    </source>
</reference>
<dbReference type="PANTHER" id="PTHR24221:SF654">
    <property type="entry name" value="ATP-BINDING CASSETTE SUB-FAMILY B MEMBER 6"/>
    <property type="match status" value="1"/>
</dbReference>
<protein>
    <recommendedName>
        <fullName evidence="4">ABC transporter domain-containing protein</fullName>
    </recommendedName>
</protein>
<dbReference type="InterPro" id="IPR003439">
    <property type="entry name" value="ABC_transporter-like_ATP-bd"/>
</dbReference>
<dbReference type="OrthoDB" id="6500128at2759"/>
<dbReference type="KEGG" id="pco:PHACADRAFT_119775"/>
<dbReference type="GO" id="GO:0016887">
    <property type="term" value="F:ATP hydrolysis activity"/>
    <property type="evidence" value="ECO:0007669"/>
    <property type="project" value="InterPro"/>
</dbReference>
<dbReference type="RefSeq" id="XP_007395282.1">
    <property type="nucleotide sequence ID" value="XM_007395220.1"/>
</dbReference>
<dbReference type="GeneID" id="18907864"/>
<evidence type="ECO:0000313" key="5">
    <source>
        <dbReference type="EMBL" id="EKM54932.1"/>
    </source>
</evidence>
<dbReference type="PANTHER" id="PTHR24221">
    <property type="entry name" value="ATP-BINDING CASSETTE SUB-FAMILY B"/>
    <property type="match status" value="1"/>
</dbReference>
<evidence type="ECO:0000313" key="6">
    <source>
        <dbReference type="Proteomes" id="UP000008370"/>
    </source>
</evidence>
<dbReference type="Gene3D" id="3.40.50.300">
    <property type="entry name" value="P-loop containing nucleotide triphosphate hydrolases"/>
    <property type="match status" value="1"/>
</dbReference>
<organism evidence="5 6">
    <name type="scientific">Phanerochaete carnosa (strain HHB-10118-sp)</name>
    <name type="common">White-rot fungus</name>
    <name type="synonym">Peniophora carnosa</name>
    <dbReference type="NCBI Taxonomy" id="650164"/>
    <lineage>
        <taxon>Eukaryota</taxon>
        <taxon>Fungi</taxon>
        <taxon>Dikarya</taxon>
        <taxon>Basidiomycota</taxon>
        <taxon>Agaricomycotina</taxon>
        <taxon>Agaricomycetes</taxon>
        <taxon>Polyporales</taxon>
        <taxon>Phanerochaetaceae</taxon>
        <taxon>Phanerochaete</taxon>
    </lineage>
</organism>
<dbReference type="InterPro" id="IPR003593">
    <property type="entry name" value="AAA+_ATPase"/>
</dbReference>
<evidence type="ECO:0000256" key="2">
    <source>
        <dbReference type="ARBA" id="ARBA00022840"/>
    </source>
</evidence>
<evidence type="ECO:0000256" key="3">
    <source>
        <dbReference type="ARBA" id="ARBA00024363"/>
    </source>
</evidence>
<comment type="similarity">
    <text evidence="3">Belongs to the ABC transporter superfamily. ABCB family. Heavy Metal importer (TC 3.A.1.210) subfamily.</text>
</comment>
<dbReference type="Proteomes" id="UP000008370">
    <property type="component" value="Unassembled WGS sequence"/>
</dbReference>
<dbReference type="SUPFAM" id="SSF52540">
    <property type="entry name" value="P-loop containing nucleoside triphosphate hydrolases"/>
    <property type="match status" value="1"/>
</dbReference>
<dbReference type="EMBL" id="JH930472">
    <property type="protein sequence ID" value="EKM54932.1"/>
    <property type="molecule type" value="Genomic_DNA"/>
</dbReference>
<name>K5WWU5_PHACS</name>
<dbReference type="STRING" id="650164.K5WWU5"/>
<dbReference type="PROSITE" id="PS50893">
    <property type="entry name" value="ABC_TRANSPORTER_2"/>
    <property type="match status" value="1"/>
</dbReference>
<feature type="domain" description="ABC transporter" evidence="4">
    <location>
        <begin position="155"/>
        <end position="422"/>
    </location>
</feature>
<dbReference type="GO" id="GO:0005524">
    <property type="term" value="F:ATP binding"/>
    <property type="evidence" value="ECO:0007669"/>
    <property type="project" value="UniProtKB-KW"/>
</dbReference>
<evidence type="ECO:0000259" key="4">
    <source>
        <dbReference type="PROSITE" id="PS50893"/>
    </source>
</evidence>
<dbReference type="AlphaFoldDB" id="K5WWU5"/>
<dbReference type="InParanoid" id="K5WWU5"/>
<dbReference type="SMART" id="SM00382">
    <property type="entry name" value="AAA"/>
    <property type="match status" value="1"/>
</dbReference>